<keyword evidence="2" id="KW-0732">Signal</keyword>
<dbReference type="AlphaFoldDB" id="M1PEK9"/>
<dbReference type="Proteomes" id="UP000011729">
    <property type="component" value="Chromosome"/>
</dbReference>
<sequence length="47" mass="5036">MKSIIAAILIMGFLAACTSAPKPKQPGSWNREPVNKTVPDEVQRGAI</sequence>
<dbReference type="OrthoDB" id="7925992at2"/>
<evidence type="ECO:0000313" key="3">
    <source>
        <dbReference type="EMBL" id="AGF75076.1"/>
    </source>
</evidence>
<dbReference type="KEGG" id="baus:BAnh1_12085"/>
<evidence type="ECO:0000256" key="2">
    <source>
        <dbReference type="SAM" id="SignalP"/>
    </source>
</evidence>
<proteinExistence type="predicted"/>
<dbReference type="EMBL" id="CP003123">
    <property type="protein sequence ID" value="AGF75076.1"/>
    <property type="molecule type" value="Genomic_DNA"/>
</dbReference>
<accession>M1PEK9</accession>
<evidence type="ECO:0000313" key="4">
    <source>
        <dbReference type="Proteomes" id="UP000011729"/>
    </source>
</evidence>
<name>M1PEK9_BARAA</name>
<feature type="chain" id="PRO_5004016768" evidence="2">
    <location>
        <begin position="19"/>
        <end position="47"/>
    </location>
</feature>
<dbReference type="STRING" id="1094489.BAnh1_12085"/>
<feature type="compositionally biased region" description="Basic and acidic residues" evidence="1">
    <location>
        <begin position="38"/>
        <end position="47"/>
    </location>
</feature>
<dbReference type="PATRIC" id="fig|1094489.3.peg.1475"/>
<keyword evidence="4" id="KW-1185">Reference proteome</keyword>
<organism evidence="3 4">
    <name type="scientific">Bartonella australis (strain Aust/NH1)</name>
    <dbReference type="NCBI Taxonomy" id="1094489"/>
    <lineage>
        <taxon>Bacteria</taxon>
        <taxon>Pseudomonadati</taxon>
        <taxon>Pseudomonadota</taxon>
        <taxon>Alphaproteobacteria</taxon>
        <taxon>Hyphomicrobiales</taxon>
        <taxon>Bartonellaceae</taxon>
        <taxon>Bartonella</taxon>
    </lineage>
</organism>
<evidence type="ECO:0000256" key="1">
    <source>
        <dbReference type="SAM" id="MobiDB-lite"/>
    </source>
</evidence>
<gene>
    <name evidence="3" type="primary">trwH2</name>
    <name evidence="3" type="ordered locus">BAnh1_12085</name>
</gene>
<dbReference type="HOGENOM" id="CLU_3149895_0_0_5"/>
<reference evidence="3 4" key="1">
    <citation type="journal article" date="2013" name="PLoS Genet.">
        <title>A gene transfer agent and a dynamic repertoire of secretion systems hold the keys to the explosive radiation of the emerging pathogen Bartonella.</title>
        <authorList>
            <person name="Guy L."/>
            <person name="Nystedt B."/>
            <person name="Toft C."/>
            <person name="Zaremba-Niedzwiedzka K."/>
            <person name="Berglund E.C."/>
            <person name="Granberg F."/>
            <person name="Naslund K."/>
            <person name="Eriksson A.S."/>
            <person name="Andersson S.G."/>
        </authorList>
    </citation>
    <scope>NUCLEOTIDE SEQUENCE [LARGE SCALE GENOMIC DNA]</scope>
    <source>
        <strain evidence="3 4">Aust/NH1</strain>
    </source>
</reference>
<protein>
    <submittedName>
        <fullName evidence="3">TrwH protein</fullName>
    </submittedName>
</protein>
<dbReference type="eggNOG" id="ENOG50301P1">
    <property type="taxonomic scope" value="Bacteria"/>
</dbReference>
<feature type="signal peptide" evidence="2">
    <location>
        <begin position="1"/>
        <end position="18"/>
    </location>
</feature>
<dbReference type="RefSeq" id="WP_015398579.1">
    <property type="nucleotide sequence ID" value="NC_020300.1"/>
</dbReference>
<dbReference type="PROSITE" id="PS51257">
    <property type="entry name" value="PROKAR_LIPOPROTEIN"/>
    <property type="match status" value="1"/>
</dbReference>
<feature type="region of interest" description="Disordered" evidence="1">
    <location>
        <begin position="20"/>
        <end position="47"/>
    </location>
</feature>